<organism evidence="1 2">
    <name type="scientific">Posidoniimonas polymericola</name>
    <dbReference type="NCBI Taxonomy" id="2528002"/>
    <lineage>
        <taxon>Bacteria</taxon>
        <taxon>Pseudomonadati</taxon>
        <taxon>Planctomycetota</taxon>
        <taxon>Planctomycetia</taxon>
        <taxon>Pirellulales</taxon>
        <taxon>Lacipirellulaceae</taxon>
        <taxon>Posidoniimonas</taxon>
    </lineage>
</organism>
<proteinExistence type="predicted"/>
<dbReference type="EMBL" id="SJPO01000004">
    <property type="protein sequence ID" value="TWT77467.1"/>
    <property type="molecule type" value="Genomic_DNA"/>
</dbReference>
<evidence type="ECO:0000313" key="2">
    <source>
        <dbReference type="Proteomes" id="UP000318478"/>
    </source>
</evidence>
<accession>A0A5C5YRZ5</accession>
<dbReference type="Proteomes" id="UP000318478">
    <property type="component" value="Unassembled WGS sequence"/>
</dbReference>
<dbReference type="AlphaFoldDB" id="A0A5C5YRZ5"/>
<comment type="caution">
    <text evidence="1">The sequence shown here is derived from an EMBL/GenBank/DDBJ whole genome shotgun (WGS) entry which is preliminary data.</text>
</comment>
<dbReference type="OrthoDB" id="915376at2"/>
<reference evidence="1 2" key="1">
    <citation type="submission" date="2019-02" db="EMBL/GenBank/DDBJ databases">
        <title>Deep-cultivation of Planctomycetes and their phenomic and genomic characterization uncovers novel biology.</title>
        <authorList>
            <person name="Wiegand S."/>
            <person name="Jogler M."/>
            <person name="Boedeker C."/>
            <person name="Pinto D."/>
            <person name="Vollmers J."/>
            <person name="Rivas-Marin E."/>
            <person name="Kohn T."/>
            <person name="Peeters S.H."/>
            <person name="Heuer A."/>
            <person name="Rast P."/>
            <person name="Oberbeckmann S."/>
            <person name="Bunk B."/>
            <person name="Jeske O."/>
            <person name="Meyerdierks A."/>
            <person name="Storesund J.E."/>
            <person name="Kallscheuer N."/>
            <person name="Luecker S."/>
            <person name="Lage O.M."/>
            <person name="Pohl T."/>
            <person name="Merkel B.J."/>
            <person name="Hornburger P."/>
            <person name="Mueller R.-W."/>
            <person name="Bruemmer F."/>
            <person name="Labrenz M."/>
            <person name="Spormann A.M."/>
            <person name="Op Den Camp H."/>
            <person name="Overmann J."/>
            <person name="Amann R."/>
            <person name="Jetten M.S.M."/>
            <person name="Mascher T."/>
            <person name="Medema M.H."/>
            <person name="Devos D.P."/>
            <person name="Kaster A.-K."/>
            <person name="Ovreas L."/>
            <person name="Rohde M."/>
            <person name="Galperin M.Y."/>
            <person name="Jogler C."/>
        </authorList>
    </citation>
    <scope>NUCLEOTIDE SEQUENCE [LARGE SCALE GENOMIC DNA]</scope>
    <source>
        <strain evidence="1 2">Pla123a</strain>
    </source>
</reference>
<gene>
    <name evidence="1" type="ORF">Pla123a_21280</name>
</gene>
<protein>
    <recommendedName>
        <fullName evidence="3">Ppx/GppA phosphatase family protein</fullName>
    </recommendedName>
</protein>
<sequence>MVRLSLVALLICCSSAYGQRFGGIEIGAKGVKWVAIDLELGDLRNPVTIVASGDENTTLSALGGASFHPGALRATIQTVGDFYHHLHEALHVPDDQIFIVVSSGLPKAENLQALKDGIAEFTRHAVDVLSVEEEVRLGICGLCIQEQDRLGDALVIDVGSGNTKGGYLVPAAFKKREAITTFELPGTVTLTTAVQSIAADRHVDFCQASLEARHSVLEPSISHQLQRHEDLESRRLVYMNGGVVWALATFLHPEMLEYANVPLRLDELHQIRETLRSANGEYPPVDASLLSAAVTEEISRAKQVFTPENLMAGSEILCALGENLSFEDRAVYFVRNGRVAWLLGYVSAKGRESQVIR</sequence>
<evidence type="ECO:0000313" key="1">
    <source>
        <dbReference type="EMBL" id="TWT77467.1"/>
    </source>
</evidence>
<evidence type="ECO:0008006" key="3">
    <source>
        <dbReference type="Google" id="ProtNLM"/>
    </source>
</evidence>
<dbReference type="Gene3D" id="3.30.420.40">
    <property type="match status" value="1"/>
</dbReference>
<keyword evidence="2" id="KW-1185">Reference proteome</keyword>
<name>A0A5C5YRZ5_9BACT</name>